<dbReference type="Proteomes" id="UP000095594">
    <property type="component" value="Unassembled WGS sequence"/>
</dbReference>
<organism evidence="1 2">
    <name type="scientific">Clostridium disporicum</name>
    <dbReference type="NCBI Taxonomy" id="84024"/>
    <lineage>
        <taxon>Bacteria</taxon>
        <taxon>Bacillati</taxon>
        <taxon>Bacillota</taxon>
        <taxon>Clostridia</taxon>
        <taxon>Eubacteriales</taxon>
        <taxon>Clostridiaceae</taxon>
        <taxon>Clostridium</taxon>
    </lineage>
</organism>
<protein>
    <submittedName>
        <fullName evidence="1">Uncharacterized protein</fullName>
    </submittedName>
</protein>
<gene>
    <name evidence="1" type="ORF">ERS852471_01149</name>
</gene>
<name>A0A174D7T1_9CLOT</name>
<dbReference type="EMBL" id="CYZX01000006">
    <property type="protein sequence ID" value="CUO21287.1"/>
    <property type="molecule type" value="Genomic_DNA"/>
</dbReference>
<reference evidence="1 2" key="1">
    <citation type="submission" date="2015-09" db="EMBL/GenBank/DDBJ databases">
        <authorList>
            <consortium name="Pathogen Informatics"/>
        </authorList>
    </citation>
    <scope>NUCLEOTIDE SEQUENCE [LARGE SCALE GENOMIC DNA]</scope>
    <source>
        <strain evidence="1 2">2789STDY5834856</strain>
    </source>
</reference>
<proteinExistence type="predicted"/>
<dbReference type="AlphaFoldDB" id="A0A174D7T1"/>
<sequence>MILIKVDKLKEERLIIVRNKIAEIISLISIESNSEKKSMYEKQYEELLKELKVLS</sequence>
<dbReference type="RefSeq" id="WP_156334256.1">
    <property type="nucleotide sequence ID" value="NZ_CABIXQ010000006.1"/>
</dbReference>
<accession>A0A174D7T1</accession>
<evidence type="ECO:0000313" key="1">
    <source>
        <dbReference type="EMBL" id="CUO21287.1"/>
    </source>
</evidence>
<evidence type="ECO:0000313" key="2">
    <source>
        <dbReference type="Proteomes" id="UP000095594"/>
    </source>
</evidence>